<evidence type="ECO:0000313" key="3">
    <source>
        <dbReference type="Proteomes" id="UP000827892"/>
    </source>
</evidence>
<feature type="signal peptide" evidence="1">
    <location>
        <begin position="1"/>
        <end position="17"/>
    </location>
</feature>
<dbReference type="EMBL" id="CP090896">
    <property type="protein sequence ID" value="ULT84087.1"/>
    <property type="molecule type" value="Genomic_DNA"/>
</dbReference>
<dbReference type="PANTHER" id="PTHR21479">
    <property type="match status" value="1"/>
</dbReference>
<accession>A0AAE9CVV0</accession>
<keyword evidence="1" id="KW-0732">Signal</keyword>
<proteinExistence type="predicted"/>
<dbReference type="AlphaFoldDB" id="A0AAE9CVV0"/>
<dbReference type="PANTHER" id="PTHR21479:SF22">
    <property type="entry name" value="PROTEIN CBG07241"/>
    <property type="match status" value="1"/>
</dbReference>
<reference evidence="2 3" key="1">
    <citation type="submission" date="2022-05" db="EMBL/GenBank/DDBJ databases">
        <title>Chromosome-level reference genomes for two strains of Caenorhabditis briggsae: an improved platform for comparative genomics.</title>
        <authorList>
            <person name="Stevens L."/>
            <person name="Andersen E.C."/>
        </authorList>
    </citation>
    <scope>NUCLEOTIDE SEQUENCE [LARGE SCALE GENOMIC DNA]</scope>
    <source>
        <strain evidence="2">QX1410_ONT</strain>
        <tissue evidence="2">Whole-organism</tissue>
    </source>
</reference>
<gene>
    <name evidence="2" type="ORF">L3Y34_013016</name>
</gene>
<evidence type="ECO:0000313" key="2">
    <source>
        <dbReference type="EMBL" id="ULT84087.1"/>
    </source>
</evidence>
<feature type="chain" id="PRO_5041958967" description="Pectinesterase" evidence="1">
    <location>
        <begin position="18"/>
        <end position="189"/>
    </location>
</feature>
<organism evidence="2 3">
    <name type="scientific">Caenorhabditis briggsae</name>
    <dbReference type="NCBI Taxonomy" id="6238"/>
    <lineage>
        <taxon>Eukaryota</taxon>
        <taxon>Metazoa</taxon>
        <taxon>Ecdysozoa</taxon>
        <taxon>Nematoda</taxon>
        <taxon>Chromadorea</taxon>
        <taxon>Rhabditida</taxon>
        <taxon>Rhabditina</taxon>
        <taxon>Rhabditomorpha</taxon>
        <taxon>Rhabditoidea</taxon>
        <taxon>Rhabditidae</taxon>
        <taxon>Peloderinae</taxon>
        <taxon>Caenorhabditis</taxon>
    </lineage>
</organism>
<dbReference type="Proteomes" id="UP000827892">
    <property type="component" value="Chromosome X"/>
</dbReference>
<name>A0AAE9CVV0_CAEBR</name>
<protein>
    <recommendedName>
        <fullName evidence="4">Pectinesterase</fullName>
    </recommendedName>
</protein>
<evidence type="ECO:0008006" key="4">
    <source>
        <dbReference type="Google" id="ProtNLM"/>
    </source>
</evidence>
<sequence length="189" mass="21735">MRFLLFVPLFLLIYVVAESIDSNTLFFLSDDSKTVVGYDGALHCQSFRHFCAYLVYIEIDAVGDDMIKKVPTQCTDTGVLYHNAAVVFKGGDGPGQHYEPGVQIFHDCTRIRNIWQMTSALPTVSMRNRFVMTQYSLNLSVTSYPDYHNGPIDTSSFKWVSKSTHPNLYKDDSRRFTKEELEDYKDRFP</sequence>
<evidence type="ECO:0000256" key="1">
    <source>
        <dbReference type="SAM" id="SignalP"/>
    </source>
</evidence>